<dbReference type="InParanoid" id="A0A0D0EAG9"/>
<accession>A0A0D0EAG9</accession>
<protein>
    <submittedName>
        <fullName evidence="1">Uncharacterized protein</fullName>
    </submittedName>
</protein>
<reference evidence="2" key="2">
    <citation type="submission" date="2015-01" db="EMBL/GenBank/DDBJ databases">
        <title>Evolutionary Origins and Diversification of the Mycorrhizal Mutualists.</title>
        <authorList>
            <consortium name="DOE Joint Genome Institute"/>
            <consortium name="Mycorrhizal Genomics Consortium"/>
            <person name="Kohler A."/>
            <person name="Kuo A."/>
            <person name="Nagy L.G."/>
            <person name="Floudas D."/>
            <person name="Copeland A."/>
            <person name="Barry K.W."/>
            <person name="Cichocki N."/>
            <person name="Veneault-Fourrey C."/>
            <person name="LaButti K."/>
            <person name="Lindquist E.A."/>
            <person name="Lipzen A."/>
            <person name="Lundell T."/>
            <person name="Morin E."/>
            <person name="Murat C."/>
            <person name="Riley R."/>
            <person name="Ohm R."/>
            <person name="Sun H."/>
            <person name="Tunlid A."/>
            <person name="Henrissat B."/>
            <person name="Grigoriev I.V."/>
            <person name="Hibbett D.S."/>
            <person name="Martin F."/>
        </authorList>
    </citation>
    <scope>NUCLEOTIDE SEQUENCE [LARGE SCALE GENOMIC DNA]</scope>
    <source>
        <strain evidence="2">Ve08.2h10</strain>
    </source>
</reference>
<reference evidence="1 2" key="1">
    <citation type="submission" date="2014-04" db="EMBL/GenBank/DDBJ databases">
        <authorList>
            <consortium name="DOE Joint Genome Institute"/>
            <person name="Kuo A."/>
            <person name="Kohler A."/>
            <person name="Jargeat P."/>
            <person name="Nagy L.G."/>
            <person name="Floudas D."/>
            <person name="Copeland A."/>
            <person name="Barry K.W."/>
            <person name="Cichocki N."/>
            <person name="Veneault-Fourrey C."/>
            <person name="LaButti K."/>
            <person name="Lindquist E.A."/>
            <person name="Lipzen A."/>
            <person name="Lundell T."/>
            <person name="Morin E."/>
            <person name="Murat C."/>
            <person name="Sun H."/>
            <person name="Tunlid A."/>
            <person name="Henrissat B."/>
            <person name="Grigoriev I.V."/>
            <person name="Hibbett D.S."/>
            <person name="Martin F."/>
            <person name="Nordberg H.P."/>
            <person name="Cantor M.N."/>
            <person name="Hua S.X."/>
        </authorList>
    </citation>
    <scope>NUCLEOTIDE SEQUENCE [LARGE SCALE GENOMIC DNA]</scope>
    <source>
        <strain evidence="1 2">Ve08.2h10</strain>
    </source>
</reference>
<organism evidence="1 2">
    <name type="scientific">Paxillus rubicundulus Ve08.2h10</name>
    <dbReference type="NCBI Taxonomy" id="930991"/>
    <lineage>
        <taxon>Eukaryota</taxon>
        <taxon>Fungi</taxon>
        <taxon>Dikarya</taxon>
        <taxon>Basidiomycota</taxon>
        <taxon>Agaricomycotina</taxon>
        <taxon>Agaricomycetes</taxon>
        <taxon>Agaricomycetidae</taxon>
        <taxon>Boletales</taxon>
        <taxon>Paxilineae</taxon>
        <taxon>Paxillaceae</taxon>
        <taxon>Paxillus</taxon>
    </lineage>
</organism>
<sequence>MSNRCRFYNSAYNSAHSASAGECRVGKSMLHKVCVLGHWNLTLPTSFCAVCAERANVGQSPMSSVNIDEAQQPIDGILLNGMVVVIWTNTSLLFRKLSPPWPDAVLWHGSPLLGYLRCPRLASSKTLQSQGYSRPSVSLP</sequence>
<keyword evidence="2" id="KW-1185">Reference proteome</keyword>
<gene>
    <name evidence="1" type="ORF">PAXRUDRAFT_825790</name>
</gene>
<proteinExistence type="predicted"/>
<dbReference type="Proteomes" id="UP000054538">
    <property type="component" value="Unassembled WGS sequence"/>
</dbReference>
<dbReference type="HOGENOM" id="CLU_1835788_0_0_1"/>
<evidence type="ECO:0000313" key="2">
    <source>
        <dbReference type="Proteomes" id="UP000054538"/>
    </source>
</evidence>
<evidence type="ECO:0000313" key="1">
    <source>
        <dbReference type="EMBL" id="KIK96600.1"/>
    </source>
</evidence>
<dbReference type="EMBL" id="KN824978">
    <property type="protein sequence ID" value="KIK96600.1"/>
    <property type="molecule type" value="Genomic_DNA"/>
</dbReference>
<dbReference type="AlphaFoldDB" id="A0A0D0EAG9"/>
<name>A0A0D0EAG9_9AGAM</name>